<dbReference type="PANTHER" id="PTHR31415:SF101">
    <property type="entry name" value="LATE EMBRYOGENESIS ABUNDANT PROTEIN"/>
    <property type="match status" value="1"/>
</dbReference>
<dbReference type="GO" id="GO:0005886">
    <property type="term" value="C:plasma membrane"/>
    <property type="evidence" value="ECO:0007669"/>
    <property type="project" value="TreeGrafter"/>
</dbReference>
<sequence>MADKQPHLNGAYYGPAIPPAEQPRYRPHRGRSCCCCLFGILWKILVALIVLVGLAILIFWLVVQPRYFKFHVTKADLTQFDYYSNNNTLHYNMVLNFTARNPNKKLSIYYDKVEALAFYEDVRFANYDVITHMNSFRQYKKSSSPMSAVFTGQQVLMLNNEQVSELNQDKNAGVYDIYVKLYFRIRFRLGDVISNDYKPKVKLEFQEEQGLFFSDSETSALTTENVESAFLKFLEDIGMVVSKTALECGTGYGKENGVTSDNNATTLSEIMVDIISAGPELENRDEEMVFVRYCNTKAPPPEARPGRRITTPSYLKDFVN</sequence>
<dbReference type="PANTHER" id="PTHR31415">
    <property type="entry name" value="OS05G0367900 PROTEIN"/>
    <property type="match status" value="1"/>
</dbReference>
<dbReference type="GO" id="GO:0098542">
    <property type="term" value="P:defense response to other organism"/>
    <property type="evidence" value="ECO:0007669"/>
    <property type="project" value="InterPro"/>
</dbReference>
<proteinExistence type="predicted"/>
<comment type="subcellular location">
    <subcellularLocation>
        <location evidence="1">Membrane</location>
    </subcellularLocation>
</comment>
<accession>A0A445FJ13</accession>
<name>A0A445FJ13_GLYSO</name>
<comment type="caution">
    <text evidence="4">The sequence shown here is derived from an EMBL/GenBank/DDBJ whole genome shotgun (WGS) entry which is preliminary data.</text>
</comment>
<evidence type="ECO:0000256" key="3">
    <source>
        <dbReference type="SAM" id="Phobius"/>
    </source>
</evidence>
<keyword evidence="3" id="KW-0812">Transmembrane</keyword>
<evidence type="ECO:0000256" key="2">
    <source>
        <dbReference type="ARBA" id="ARBA00023136"/>
    </source>
</evidence>
<organism evidence="4 5">
    <name type="scientific">Glycine soja</name>
    <name type="common">Wild soybean</name>
    <dbReference type="NCBI Taxonomy" id="3848"/>
    <lineage>
        <taxon>Eukaryota</taxon>
        <taxon>Viridiplantae</taxon>
        <taxon>Streptophyta</taxon>
        <taxon>Embryophyta</taxon>
        <taxon>Tracheophyta</taxon>
        <taxon>Spermatophyta</taxon>
        <taxon>Magnoliopsida</taxon>
        <taxon>eudicotyledons</taxon>
        <taxon>Gunneridae</taxon>
        <taxon>Pentapetalae</taxon>
        <taxon>rosids</taxon>
        <taxon>fabids</taxon>
        <taxon>Fabales</taxon>
        <taxon>Fabaceae</taxon>
        <taxon>Papilionoideae</taxon>
        <taxon>50 kb inversion clade</taxon>
        <taxon>NPAAA clade</taxon>
        <taxon>indigoferoid/millettioid clade</taxon>
        <taxon>Phaseoleae</taxon>
        <taxon>Glycine</taxon>
        <taxon>Glycine subgen. Soja</taxon>
    </lineage>
</organism>
<reference evidence="4 5" key="1">
    <citation type="submission" date="2018-09" db="EMBL/GenBank/DDBJ databases">
        <title>A high-quality reference genome of wild soybean provides a powerful tool to mine soybean genomes.</title>
        <authorList>
            <person name="Xie M."/>
            <person name="Chung C.Y.L."/>
            <person name="Li M.-W."/>
            <person name="Wong F.-L."/>
            <person name="Chan T.-F."/>
            <person name="Lam H.-M."/>
        </authorList>
    </citation>
    <scope>NUCLEOTIDE SEQUENCE [LARGE SCALE GENOMIC DNA]</scope>
    <source>
        <strain evidence="5">cv. W05</strain>
        <tissue evidence="4">Hypocotyl of etiolated seedlings</tissue>
    </source>
</reference>
<dbReference type="EMBL" id="QZWG01000019">
    <property type="protein sequence ID" value="RZB48810.1"/>
    <property type="molecule type" value="Genomic_DNA"/>
</dbReference>
<protein>
    <submittedName>
        <fullName evidence="4">NDR1/HIN1-like protein 10</fullName>
    </submittedName>
</protein>
<gene>
    <name evidence="4" type="ORF">D0Y65_052026</name>
</gene>
<dbReference type="Proteomes" id="UP000289340">
    <property type="component" value="Chromosome 19"/>
</dbReference>
<dbReference type="AlphaFoldDB" id="A0A445FJ13"/>
<dbReference type="GO" id="GO:0009506">
    <property type="term" value="C:plasmodesma"/>
    <property type="evidence" value="ECO:0007669"/>
    <property type="project" value="TreeGrafter"/>
</dbReference>
<keyword evidence="3" id="KW-1133">Transmembrane helix</keyword>
<feature type="transmembrane region" description="Helical" evidence="3">
    <location>
        <begin position="34"/>
        <end position="63"/>
    </location>
</feature>
<evidence type="ECO:0000313" key="5">
    <source>
        <dbReference type="Proteomes" id="UP000289340"/>
    </source>
</evidence>
<dbReference type="InterPro" id="IPR044839">
    <property type="entry name" value="NDR1-like"/>
</dbReference>
<keyword evidence="2 3" id="KW-0472">Membrane</keyword>
<evidence type="ECO:0000256" key="1">
    <source>
        <dbReference type="ARBA" id="ARBA00004370"/>
    </source>
</evidence>
<evidence type="ECO:0000313" key="4">
    <source>
        <dbReference type="EMBL" id="RZB48810.1"/>
    </source>
</evidence>
<keyword evidence="5" id="KW-1185">Reference proteome</keyword>